<reference evidence="1 2" key="1">
    <citation type="submission" date="2023-05" db="EMBL/GenBank/DDBJ databases">
        <title>Actinoplanes sp. NEAU-A12 genome sequencing.</title>
        <authorList>
            <person name="Wang Z.-S."/>
        </authorList>
    </citation>
    <scope>NUCLEOTIDE SEQUENCE [LARGE SCALE GENOMIC DNA]</scope>
    <source>
        <strain evidence="1 2">NEAU-A12</strain>
    </source>
</reference>
<dbReference type="SUPFAM" id="SSF53335">
    <property type="entry name" value="S-adenosyl-L-methionine-dependent methyltransferases"/>
    <property type="match status" value="1"/>
</dbReference>
<dbReference type="Pfam" id="PF04672">
    <property type="entry name" value="Methyltransf_19"/>
    <property type="match status" value="1"/>
</dbReference>
<evidence type="ECO:0000313" key="2">
    <source>
        <dbReference type="Proteomes" id="UP001241758"/>
    </source>
</evidence>
<evidence type="ECO:0000313" key="1">
    <source>
        <dbReference type="EMBL" id="MDI6098345.1"/>
    </source>
</evidence>
<organism evidence="1 2">
    <name type="scientific">Actinoplanes sandaracinus</name>
    <dbReference type="NCBI Taxonomy" id="3045177"/>
    <lineage>
        <taxon>Bacteria</taxon>
        <taxon>Bacillati</taxon>
        <taxon>Actinomycetota</taxon>
        <taxon>Actinomycetes</taxon>
        <taxon>Micromonosporales</taxon>
        <taxon>Micromonosporaceae</taxon>
        <taxon>Actinoplanes</taxon>
    </lineage>
</organism>
<dbReference type="CDD" id="cd02440">
    <property type="entry name" value="AdoMet_MTases"/>
    <property type="match status" value="1"/>
</dbReference>
<dbReference type="Gene3D" id="3.40.50.150">
    <property type="entry name" value="Vaccinia Virus protein VP39"/>
    <property type="match status" value="1"/>
</dbReference>
<protein>
    <submittedName>
        <fullName evidence="1">SAM-dependent methyltransferase</fullName>
        <ecNumber evidence="1">2.1.1.-</ecNumber>
    </submittedName>
</protein>
<keyword evidence="1" id="KW-0808">Transferase</keyword>
<dbReference type="InterPro" id="IPR029063">
    <property type="entry name" value="SAM-dependent_MTases_sf"/>
</dbReference>
<gene>
    <name evidence="1" type="ORF">QLQ12_06985</name>
</gene>
<dbReference type="PIRSF" id="PIRSF017393">
    <property type="entry name" value="MTase_SAV2177"/>
    <property type="match status" value="1"/>
</dbReference>
<keyword evidence="1" id="KW-0489">Methyltransferase</keyword>
<name>A0ABT6WF70_9ACTN</name>
<comment type="caution">
    <text evidence="1">The sequence shown here is derived from an EMBL/GenBank/DDBJ whole genome shotgun (WGS) entry which is preliminary data.</text>
</comment>
<dbReference type="GO" id="GO:0008168">
    <property type="term" value="F:methyltransferase activity"/>
    <property type="evidence" value="ECO:0007669"/>
    <property type="project" value="UniProtKB-KW"/>
</dbReference>
<dbReference type="EC" id="2.1.1.-" evidence="1"/>
<dbReference type="Proteomes" id="UP001241758">
    <property type="component" value="Unassembled WGS sequence"/>
</dbReference>
<proteinExistence type="predicted"/>
<accession>A0ABT6WF70</accession>
<sequence>MEPNTWVPEGVDITVPNASRVYDYALGGMHNFTVDRAFWHQVQELFPEAHLVARANRAYLGRAVRWLVEEQGVTQFLDIGSGIPTLGNVHEVAQEVDPRARVVYVDIDPIAVEQSRSLLRDNPNAHAIRGDLRDPDAIVWHDQVISFLDFSRPIAVLMVAVLHFIPDEADPRSLISRIGMALMPGSFLVLSHAGPEVTEEGLQRQETARQLYEKTPTPVVIRDGRQLLDLVDDSFEVLEPGVVAADQWRPDPEETAEIPPQPTALVAVARRR</sequence>
<dbReference type="RefSeq" id="WP_282758485.1">
    <property type="nucleotide sequence ID" value="NZ_JASCTH010000004.1"/>
</dbReference>
<dbReference type="InterPro" id="IPR006764">
    <property type="entry name" value="SAM_dep_MeTrfase_SAV2177_type"/>
</dbReference>
<dbReference type="EMBL" id="JASCTH010000004">
    <property type="protein sequence ID" value="MDI6098345.1"/>
    <property type="molecule type" value="Genomic_DNA"/>
</dbReference>
<dbReference type="GO" id="GO:0032259">
    <property type="term" value="P:methylation"/>
    <property type="evidence" value="ECO:0007669"/>
    <property type="project" value="UniProtKB-KW"/>
</dbReference>
<keyword evidence="2" id="KW-1185">Reference proteome</keyword>